<evidence type="ECO:0000259" key="6">
    <source>
        <dbReference type="PROSITE" id="PS50102"/>
    </source>
</evidence>
<evidence type="ECO:0000256" key="4">
    <source>
        <dbReference type="PROSITE-ProRule" id="PRU00176"/>
    </source>
</evidence>
<gene>
    <name evidence="7" type="ORF">DFH94DRAFT_172847</name>
</gene>
<dbReference type="GO" id="GO:0005730">
    <property type="term" value="C:nucleolus"/>
    <property type="evidence" value="ECO:0007669"/>
    <property type="project" value="UniProtKB-SubCell"/>
</dbReference>
<proteinExistence type="predicted"/>
<feature type="domain" description="RRM" evidence="6">
    <location>
        <begin position="190"/>
        <end position="268"/>
    </location>
</feature>
<comment type="caution">
    <text evidence="7">The sequence shown here is derived from an EMBL/GenBank/DDBJ whole genome shotgun (WGS) entry which is preliminary data.</text>
</comment>
<dbReference type="PROSITE" id="PS50102">
    <property type="entry name" value="RRM"/>
    <property type="match status" value="1"/>
</dbReference>
<keyword evidence="3" id="KW-0539">Nucleus</keyword>
<accession>A0A9P5TD78</accession>
<comment type="subcellular location">
    <subcellularLocation>
        <location evidence="1">Nucleus</location>
        <location evidence="1">Nucleolus</location>
    </subcellularLocation>
</comment>
<sequence length="344" mass="38679">MSSTALKKTKRIAKTKTKQSLAEPDVTPTSPSKGHKPKLTKAEEHAHETRSKRVKGEGTKRAERPPVTTAEETRPKVVADTGNHANRTTRKLRGPLKAPSPSPSLSPMSDLEPSHSEEDEPEVPQEEGSPGEEDVHLYGFSTDEDSSDDDLDVDEEAALDVGSLPTVARDDATVKRKLEKAKRKPASETGVVYLSRIPHGFYEDQMRAYFSQFGEISRLRLSRNKRTGKSKHYGFIEFVSAPVAQIVAETMDNYLLMSHIMTCKVIPKDEVHPELWVGANRKWRIVPTYRLAQAQHNKPRNEMQQRAAEKRLLNRQEARKRKLAEAGIVYNFEKVGYKKSKSTA</sequence>
<evidence type="ECO:0000313" key="8">
    <source>
        <dbReference type="Proteomes" id="UP000759537"/>
    </source>
</evidence>
<feature type="compositionally biased region" description="Acidic residues" evidence="5">
    <location>
        <begin position="117"/>
        <end position="132"/>
    </location>
</feature>
<evidence type="ECO:0000256" key="2">
    <source>
        <dbReference type="ARBA" id="ARBA00022884"/>
    </source>
</evidence>
<reference evidence="7" key="1">
    <citation type="submission" date="2019-10" db="EMBL/GenBank/DDBJ databases">
        <authorList>
            <consortium name="DOE Joint Genome Institute"/>
            <person name="Kuo A."/>
            <person name="Miyauchi S."/>
            <person name="Kiss E."/>
            <person name="Drula E."/>
            <person name="Kohler A."/>
            <person name="Sanchez-Garcia M."/>
            <person name="Andreopoulos B."/>
            <person name="Barry K.W."/>
            <person name="Bonito G."/>
            <person name="Buee M."/>
            <person name="Carver A."/>
            <person name="Chen C."/>
            <person name="Cichocki N."/>
            <person name="Clum A."/>
            <person name="Culley D."/>
            <person name="Crous P.W."/>
            <person name="Fauchery L."/>
            <person name="Girlanda M."/>
            <person name="Hayes R."/>
            <person name="Keri Z."/>
            <person name="LaButti K."/>
            <person name="Lipzen A."/>
            <person name="Lombard V."/>
            <person name="Magnuson J."/>
            <person name="Maillard F."/>
            <person name="Morin E."/>
            <person name="Murat C."/>
            <person name="Nolan M."/>
            <person name="Ohm R."/>
            <person name="Pangilinan J."/>
            <person name="Pereira M."/>
            <person name="Perotto S."/>
            <person name="Peter M."/>
            <person name="Riley R."/>
            <person name="Sitrit Y."/>
            <person name="Stielow B."/>
            <person name="Szollosi G."/>
            <person name="Zifcakova L."/>
            <person name="Stursova M."/>
            <person name="Spatafora J.W."/>
            <person name="Tedersoo L."/>
            <person name="Vaario L.-M."/>
            <person name="Yamada A."/>
            <person name="Yan M."/>
            <person name="Wang P."/>
            <person name="Xu J."/>
            <person name="Bruns T."/>
            <person name="Baldrian P."/>
            <person name="Vilgalys R."/>
            <person name="Henrissat B."/>
            <person name="Grigoriev I.V."/>
            <person name="Hibbett D."/>
            <person name="Nagy L.G."/>
            <person name="Martin F.M."/>
        </authorList>
    </citation>
    <scope>NUCLEOTIDE SEQUENCE</scope>
    <source>
        <strain evidence="7">Prilba</strain>
    </source>
</reference>
<dbReference type="EMBL" id="WHVB01000002">
    <property type="protein sequence ID" value="KAF8486180.1"/>
    <property type="molecule type" value="Genomic_DNA"/>
</dbReference>
<feature type="compositionally biased region" description="Basic and acidic residues" evidence="5">
    <location>
        <begin position="40"/>
        <end position="64"/>
    </location>
</feature>
<reference evidence="7" key="2">
    <citation type="journal article" date="2020" name="Nat. Commun.">
        <title>Large-scale genome sequencing of mycorrhizal fungi provides insights into the early evolution of symbiotic traits.</title>
        <authorList>
            <person name="Miyauchi S."/>
            <person name="Kiss E."/>
            <person name="Kuo A."/>
            <person name="Drula E."/>
            <person name="Kohler A."/>
            <person name="Sanchez-Garcia M."/>
            <person name="Morin E."/>
            <person name="Andreopoulos B."/>
            <person name="Barry K.W."/>
            <person name="Bonito G."/>
            <person name="Buee M."/>
            <person name="Carver A."/>
            <person name="Chen C."/>
            <person name="Cichocki N."/>
            <person name="Clum A."/>
            <person name="Culley D."/>
            <person name="Crous P.W."/>
            <person name="Fauchery L."/>
            <person name="Girlanda M."/>
            <person name="Hayes R.D."/>
            <person name="Keri Z."/>
            <person name="LaButti K."/>
            <person name="Lipzen A."/>
            <person name="Lombard V."/>
            <person name="Magnuson J."/>
            <person name="Maillard F."/>
            <person name="Murat C."/>
            <person name="Nolan M."/>
            <person name="Ohm R.A."/>
            <person name="Pangilinan J."/>
            <person name="Pereira M.F."/>
            <person name="Perotto S."/>
            <person name="Peter M."/>
            <person name="Pfister S."/>
            <person name="Riley R."/>
            <person name="Sitrit Y."/>
            <person name="Stielow J.B."/>
            <person name="Szollosi G."/>
            <person name="Zifcakova L."/>
            <person name="Stursova M."/>
            <person name="Spatafora J.W."/>
            <person name="Tedersoo L."/>
            <person name="Vaario L.M."/>
            <person name="Yamada A."/>
            <person name="Yan M."/>
            <person name="Wang P."/>
            <person name="Xu J."/>
            <person name="Bruns T."/>
            <person name="Baldrian P."/>
            <person name="Vilgalys R."/>
            <person name="Dunand C."/>
            <person name="Henrissat B."/>
            <person name="Grigoriev I.V."/>
            <person name="Hibbett D."/>
            <person name="Nagy L.G."/>
            <person name="Martin F.M."/>
        </authorList>
    </citation>
    <scope>NUCLEOTIDE SEQUENCE</scope>
    <source>
        <strain evidence="7">Prilba</strain>
    </source>
</reference>
<feature type="region of interest" description="Disordered" evidence="5">
    <location>
        <begin position="1"/>
        <end position="150"/>
    </location>
</feature>
<dbReference type="InterPro" id="IPR012677">
    <property type="entry name" value="Nucleotide-bd_a/b_plait_sf"/>
</dbReference>
<keyword evidence="2 4" id="KW-0694">RNA-binding</keyword>
<dbReference type="Pfam" id="PF00076">
    <property type="entry name" value="RRM_1"/>
    <property type="match status" value="1"/>
</dbReference>
<dbReference type="InterPro" id="IPR000504">
    <property type="entry name" value="RRM_dom"/>
</dbReference>
<evidence type="ECO:0000256" key="1">
    <source>
        <dbReference type="ARBA" id="ARBA00004604"/>
    </source>
</evidence>
<protein>
    <recommendedName>
        <fullName evidence="6">RRM domain-containing protein</fullName>
    </recommendedName>
</protein>
<organism evidence="7 8">
    <name type="scientific">Russula ochroleuca</name>
    <dbReference type="NCBI Taxonomy" id="152965"/>
    <lineage>
        <taxon>Eukaryota</taxon>
        <taxon>Fungi</taxon>
        <taxon>Dikarya</taxon>
        <taxon>Basidiomycota</taxon>
        <taxon>Agaricomycotina</taxon>
        <taxon>Agaricomycetes</taxon>
        <taxon>Russulales</taxon>
        <taxon>Russulaceae</taxon>
        <taxon>Russula</taxon>
    </lineage>
</organism>
<dbReference type="InterPro" id="IPR035979">
    <property type="entry name" value="RBD_domain_sf"/>
</dbReference>
<dbReference type="SUPFAM" id="SSF54928">
    <property type="entry name" value="RNA-binding domain, RBD"/>
    <property type="match status" value="1"/>
</dbReference>
<name>A0A9P5TD78_9AGAM</name>
<dbReference type="AlphaFoldDB" id="A0A9P5TD78"/>
<dbReference type="Gene3D" id="3.30.70.330">
    <property type="match status" value="1"/>
</dbReference>
<dbReference type="SMART" id="SM00360">
    <property type="entry name" value="RRM"/>
    <property type="match status" value="1"/>
</dbReference>
<dbReference type="OrthoDB" id="21467at2759"/>
<evidence type="ECO:0000313" key="7">
    <source>
        <dbReference type="EMBL" id="KAF8486180.1"/>
    </source>
</evidence>
<evidence type="ECO:0000256" key="3">
    <source>
        <dbReference type="ARBA" id="ARBA00023242"/>
    </source>
</evidence>
<dbReference type="Proteomes" id="UP000759537">
    <property type="component" value="Unassembled WGS sequence"/>
</dbReference>
<keyword evidence="8" id="KW-1185">Reference proteome</keyword>
<dbReference type="GO" id="GO:0003723">
    <property type="term" value="F:RNA binding"/>
    <property type="evidence" value="ECO:0007669"/>
    <property type="project" value="UniProtKB-UniRule"/>
</dbReference>
<feature type="compositionally biased region" description="Basic residues" evidence="5">
    <location>
        <begin position="7"/>
        <end position="17"/>
    </location>
</feature>
<evidence type="ECO:0000256" key="5">
    <source>
        <dbReference type="SAM" id="MobiDB-lite"/>
    </source>
</evidence>
<dbReference type="CDD" id="cd12307">
    <property type="entry name" value="RRM_NIFK_like"/>
    <property type="match status" value="1"/>
</dbReference>
<dbReference type="PANTHER" id="PTHR46754">
    <property type="entry name" value="MKI67 FHA DOMAIN-INTERACTING NUCLEOLAR PHOSPHOPROTEIN"/>
    <property type="match status" value="1"/>
</dbReference>